<keyword evidence="2" id="KW-0645">Protease</keyword>
<dbReference type="Proteomes" id="UP000051521">
    <property type="component" value="Unassembled WGS sequence"/>
</dbReference>
<dbReference type="InterPro" id="IPR001405">
    <property type="entry name" value="UPF0758"/>
</dbReference>
<evidence type="ECO:0000313" key="9">
    <source>
        <dbReference type="EMBL" id="CCI87207.1"/>
    </source>
</evidence>
<dbReference type="GO" id="GO:0008237">
    <property type="term" value="F:metallopeptidase activity"/>
    <property type="evidence" value="ECO:0007669"/>
    <property type="project" value="UniProtKB-KW"/>
</dbReference>
<dbReference type="SUPFAM" id="SSF102712">
    <property type="entry name" value="JAB1/MPN domain"/>
    <property type="match status" value="1"/>
</dbReference>
<sequence length="207" mass="23802">MKKINHYNLSTDIELIGQVGFMLEQQGISSLDKLLQKLEDKNISSFEQLLNYVSGPECESKIAIAIEELMDRIRMSEPKRQTIFRSSREVGSYLANKLTGRKQEEFWAFYIDNGSHIVAEKMISKGTLDRSFAHPRDVFRWAVMYNCSGIIVVHNHPSGRLEPSPSDLKLTRDLKKAANLLKINLLDHFIVGKGQYFSMQENQMFDD</sequence>
<keyword evidence="4" id="KW-0378">Hydrolase</keyword>
<dbReference type="PANTHER" id="PTHR30471">
    <property type="entry name" value="DNA REPAIR PROTEIN RADC"/>
    <property type="match status" value="1"/>
</dbReference>
<dbReference type="CDD" id="cd08071">
    <property type="entry name" value="MPN_DUF2466"/>
    <property type="match status" value="1"/>
</dbReference>
<organism evidence="9 11">
    <name type="scientific">Lactobacillus gigeriorum DSM 23908 = CRBIP 24.85</name>
    <dbReference type="NCBI Taxonomy" id="1423751"/>
    <lineage>
        <taxon>Bacteria</taxon>
        <taxon>Bacillati</taxon>
        <taxon>Bacillota</taxon>
        <taxon>Bacilli</taxon>
        <taxon>Lactobacillales</taxon>
        <taxon>Lactobacillaceae</taxon>
        <taxon>Lactobacillus</taxon>
    </lineage>
</organism>
<evidence type="ECO:0000259" key="8">
    <source>
        <dbReference type="PROSITE" id="PS50249"/>
    </source>
</evidence>
<dbReference type="PROSITE" id="PS01302">
    <property type="entry name" value="UPF0758"/>
    <property type="match status" value="1"/>
</dbReference>
<feature type="domain" description="MPN" evidence="8">
    <location>
        <begin position="83"/>
        <end position="205"/>
    </location>
</feature>
<keyword evidence="6" id="KW-0482">Metalloprotease</keyword>
<dbReference type="EMBL" id="AYZO01000001">
    <property type="protein sequence ID" value="KRN14745.1"/>
    <property type="molecule type" value="Genomic_DNA"/>
</dbReference>
<evidence type="ECO:0000256" key="2">
    <source>
        <dbReference type="ARBA" id="ARBA00022670"/>
    </source>
</evidence>
<dbReference type="PROSITE" id="PS50249">
    <property type="entry name" value="MPN"/>
    <property type="match status" value="1"/>
</dbReference>
<evidence type="ECO:0000256" key="6">
    <source>
        <dbReference type="ARBA" id="ARBA00023049"/>
    </source>
</evidence>
<dbReference type="STRING" id="1423751.FC38_GL000037"/>
<protein>
    <submittedName>
        <fullName evidence="9">DNA repair protein RadC</fullName>
    </submittedName>
</protein>
<dbReference type="InterPro" id="IPR025657">
    <property type="entry name" value="RadC_JAB"/>
</dbReference>
<reference evidence="9 11" key="1">
    <citation type="submission" date="2012-06" db="EMBL/GenBank/DDBJ databases">
        <title>Draft genome sequence of Lactobacillus gigeriorum CRBIP 24.85T, isolated from chicken crop.</title>
        <authorList>
            <person name="Cousin S."/>
            <person name="Ma L."/>
            <person name="Creno S."/>
            <person name="Clermont D."/>
            <person name="Loux V."/>
            <person name="Bizet C."/>
            <person name="Bouchier C."/>
        </authorList>
    </citation>
    <scope>NUCLEOTIDE SEQUENCE [LARGE SCALE GENOMIC DNA]</scope>
    <source>
        <strain evidence="11">CRBIP 24.85T</strain>
        <strain evidence="9">Type strain: CRBIP 24.85</strain>
    </source>
</reference>
<dbReference type="GO" id="GO:0006508">
    <property type="term" value="P:proteolysis"/>
    <property type="evidence" value="ECO:0007669"/>
    <property type="project" value="UniProtKB-KW"/>
</dbReference>
<dbReference type="Proteomes" id="UP000009326">
    <property type="component" value="Unassembled WGS sequence"/>
</dbReference>
<dbReference type="PANTHER" id="PTHR30471:SF3">
    <property type="entry name" value="UPF0758 PROTEIN YEES-RELATED"/>
    <property type="match status" value="1"/>
</dbReference>
<evidence type="ECO:0000256" key="4">
    <source>
        <dbReference type="ARBA" id="ARBA00022801"/>
    </source>
</evidence>
<dbReference type="Gene3D" id="3.40.140.10">
    <property type="entry name" value="Cytidine Deaminase, domain 2"/>
    <property type="match status" value="1"/>
</dbReference>
<dbReference type="InterPro" id="IPR020891">
    <property type="entry name" value="UPF0758_CS"/>
</dbReference>
<keyword evidence="5" id="KW-0862">Zinc</keyword>
<dbReference type="RefSeq" id="WP_008473373.1">
    <property type="nucleotide sequence ID" value="NZ_AYZO01000001.1"/>
</dbReference>
<dbReference type="EMBL" id="CAKC01000059">
    <property type="protein sequence ID" value="CCI87207.1"/>
    <property type="molecule type" value="Genomic_DNA"/>
</dbReference>
<name>I7J300_9LACO</name>
<evidence type="ECO:0000256" key="1">
    <source>
        <dbReference type="ARBA" id="ARBA00010243"/>
    </source>
</evidence>
<keyword evidence="12" id="KW-1185">Reference proteome</keyword>
<evidence type="ECO:0000256" key="7">
    <source>
        <dbReference type="RuleBase" id="RU003797"/>
    </source>
</evidence>
<evidence type="ECO:0000256" key="3">
    <source>
        <dbReference type="ARBA" id="ARBA00022723"/>
    </source>
</evidence>
<keyword evidence="3" id="KW-0479">Metal-binding</keyword>
<dbReference type="GO" id="GO:0046872">
    <property type="term" value="F:metal ion binding"/>
    <property type="evidence" value="ECO:0007669"/>
    <property type="project" value="UniProtKB-KW"/>
</dbReference>
<evidence type="ECO:0000313" key="10">
    <source>
        <dbReference type="EMBL" id="KRN14745.1"/>
    </source>
</evidence>
<evidence type="ECO:0000313" key="12">
    <source>
        <dbReference type="Proteomes" id="UP000051521"/>
    </source>
</evidence>
<evidence type="ECO:0000313" key="11">
    <source>
        <dbReference type="Proteomes" id="UP000009326"/>
    </source>
</evidence>
<dbReference type="AlphaFoldDB" id="I7J300"/>
<accession>I7J300</accession>
<gene>
    <name evidence="9" type="ORF">BN52_03350</name>
    <name evidence="10" type="ORF">FC38_GL000037</name>
</gene>
<dbReference type="OrthoDB" id="9804482at2"/>
<evidence type="ECO:0000256" key="5">
    <source>
        <dbReference type="ARBA" id="ARBA00022833"/>
    </source>
</evidence>
<dbReference type="Pfam" id="PF04002">
    <property type="entry name" value="RadC"/>
    <property type="match status" value="1"/>
</dbReference>
<comment type="caution">
    <text evidence="9">The sequence shown here is derived from an EMBL/GenBank/DDBJ whole genome shotgun (WGS) entry which is preliminary data.</text>
</comment>
<reference evidence="10 12" key="2">
    <citation type="journal article" date="2015" name="Genome Announc.">
        <title>Expanding the biotechnology potential of lactobacilli through comparative genomics of 213 strains and associated genera.</title>
        <authorList>
            <person name="Sun Z."/>
            <person name="Harris H.M."/>
            <person name="McCann A."/>
            <person name="Guo C."/>
            <person name="Argimon S."/>
            <person name="Zhang W."/>
            <person name="Yang X."/>
            <person name="Jeffery I.B."/>
            <person name="Cooney J.C."/>
            <person name="Kagawa T.F."/>
            <person name="Liu W."/>
            <person name="Song Y."/>
            <person name="Salvetti E."/>
            <person name="Wrobel A."/>
            <person name="Rasinkangas P."/>
            <person name="Parkhill J."/>
            <person name="Rea M.C."/>
            <person name="O'Sullivan O."/>
            <person name="Ritari J."/>
            <person name="Douillard F.P."/>
            <person name="Paul Ross R."/>
            <person name="Yang R."/>
            <person name="Briner A.E."/>
            <person name="Felis G.E."/>
            <person name="de Vos W.M."/>
            <person name="Barrangou R."/>
            <person name="Klaenhammer T.R."/>
            <person name="Caufield P.W."/>
            <person name="Cui Y."/>
            <person name="Zhang H."/>
            <person name="O'Toole P.W."/>
        </authorList>
    </citation>
    <scope>NUCLEOTIDE SEQUENCE [LARGE SCALE GENOMIC DNA]</scope>
    <source>
        <strain evidence="10 12">DSM 23908</strain>
    </source>
</reference>
<comment type="similarity">
    <text evidence="1 7">Belongs to the UPF0758 family.</text>
</comment>
<dbReference type="PATRIC" id="fig|1423751.3.peg.39"/>
<proteinExistence type="inferred from homology"/>
<dbReference type="InterPro" id="IPR037518">
    <property type="entry name" value="MPN"/>
</dbReference>
<dbReference type="NCBIfam" id="TIGR00608">
    <property type="entry name" value="radc"/>
    <property type="match status" value="1"/>
</dbReference>